<keyword evidence="2" id="KW-1185">Reference proteome</keyword>
<dbReference type="AlphaFoldDB" id="A0A8J3PUT3"/>
<organism evidence="1 2">
    <name type="scientific">Planotetraspora kaengkrachanensis</name>
    <dbReference type="NCBI Taxonomy" id="575193"/>
    <lineage>
        <taxon>Bacteria</taxon>
        <taxon>Bacillati</taxon>
        <taxon>Actinomycetota</taxon>
        <taxon>Actinomycetes</taxon>
        <taxon>Streptosporangiales</taxon>
        <taxon>Streptosporangiaceae</taxon>
        <taxon>Planotetraspora</taxon>
    </lineage>
</organism>
<sequence length="158" mass="18312">MIESVFDTGGRHEAKLPVRIRLASWYCRQNPGGTVELADNPLACWEVTALHARYLAPEAFTDVEAHEQTYRHRLHWDLHAYLVDLDGGTMLPTLQRVLVHQDLHQVWWLREVDDEYLERIAVNQLPLEPQLPVAEKCCRYRRDPATDTAKRDACEVQA</sequence>
<comment type="caution">
    <text evidence="1">The sequence shown here is derived from an EMBL/GenBank/DDBJ whole genome shotgun (WGS) entry which is preliminary data.</text>
</comment>
<dbReference type="EMBL" id="BONV01000020">
    <property type="protein sequence ID" value="GIG81444.1"/>
    <property type="molecule type" value="Genomic_DNA"/>
</dbReference>
<accession>A0A8J3PUT3</accession>
<evidence type="ECO:0000313" key="1">
    <source>
        <dbReference type="EMBL" id="GIG81444.1"/>
    </source>
</evidence>
<name>A0A8J3PUT3_9ACTN</name>
<gene>
    <name evidence="1" type="ORF">Pka01_45710</name>
</gene>
<proteinExistence type="predicted"/>
<dbReference type="Proteomes" id="UP000630097">
    <property type="component" value="Unassembled WGS sequence"/>
</dbReference>
<evidence type="ECO:0000313" key="2">
    <source>
        <dbReference type="Proteomes" id="UP000630097"/>
    </source>
</evidence>
<reference evidence="1 2" key="1">
    <citation type="submission" date="2021-01" db="EMBL/GenBank/DDBJ databases">
        <title>Whole genome shotgun sequence of Planotetraspora kaengkrachanensis NBRC 104272.</title>
        <authorList>
            <person name="Komaki H."/>
            <person name="Tamura T."/>
        </authorList>
    </citation>
    <scope>NUCLEOTIDE SEQUENCE [LARGE SCALE GENOMIC DNA]</scope>
    <source>
        <strain evidence="1 2">NBRC 104272</strain>
    </source>
</reference>
<protein>
    <submittedName>
        <fullName evidence="1">Uncharacterized protein</fullName>
    </submittedName>
</protein>